<reference evidence="2" key="1">
    <citation type="submission" date="2021-06" db="EMBL/GenBank/DDBJ databases">
        <authorList>
            <person name="Hodson N. C."/>
            <person name="Mongue J. A."/>
            <person name="Jaron S. K."/>
        </authorList>
    </citation>
    <scope>NUCLEOTIDE SEQUENCE</scope>
</reference>
<protein>
    <submittedName>
        <fullName evidence="2">Uncharacterized protein</fullName>
    </submittedName>
</protein>
<gene>
    <name evidence="2" type="ORF">AFUS01_LOCUS12543</name>
</gene>
<dbReference type="Proteomes" id="UP000708208">
    <property type="component" value="Unassembled WGS sequence"/>
</dbReference>
<dbReference type="AlphaFoldDB" id="A0A8J2P468"/>
<feature type="non-terminal residue" evidence="2">
    <location>
        <position position="59"/>
    </location>
</feature>
<sequence length="59" mass="6046">MNRFAQSQVPMMFGGSGYPIQAKGDTSSRYPFSMCGSTGSGSFSSHTNGAGSVGSNSDQ</sequence>
<feature type="compositionally biased region" description="Polar residues" evidence="1">
    <location>
        <begin position="46"/>
        <end position="59"/>
    </location>
</feature>
<feature type="region of interest" description="Disordered" evidence="1">
    <location>
        <begin position="38"/>
        <end position="59"/>
    </location>
</feature>
<keyword evidence="3" id="KW-1185">Reference proteome</keyword>
<evidence type="ECO:0000256" key="1">
    <source>
        <dbReference type="SAM" id="MobiDB-lite"/>
    </source>
</evidence>
<proteinExistence type="predicted"/>
<organism evidence="2 3">
    <name type="scientific">Allacma fusca</name>
    <dbReference type="NCBI Taxonomy" id="39272"/>
    <lineage>
        <taxon>Eukaryota</taxon>
        <taxon>Metazoa</taxon>
        <taxon>Ecdysozoa</taxon>
        <taxon>Arthropoda</taxon>
        <taxon>Hexapoda</taxon>
        <taxon>Collembola</taxon>
        <taxon>Symphypleona</taxon>
        <taxon>Sminthuridae</taxon>
        <taxon>Allacma</taxon>
    </lineage>
</organism>
<dbReference type="EMBL" id="CAJVCH010099304">
    <property type="protein sequence ID" value="CAG7723455.1"/>
    <property type="molecule type" value="Genomic_DNA"/>
</dbReference>
<name>A0A8J2P468_9HEXA</name>
<comment type="caution">
    <text evidence="2">The sequence shown here is derived from an EMBL/GenBank/DDBJ whole genome shotgun (WGS) entry which is preliminary data.</text>
</comment>
<evidence type="ECO:0000313" key="2">
    <source>
        <dbReference type="EMBL" id="CAG7723455.1"/>
    </source>
</evidence>
<evidence type="ECO:0000313" key="3">
    <source>
        <dbReference type="Proteomes" id="UP000708208"/>
    </source>
</evidence>
<accession>A0A8J2P468</accession>